<comment type="subcellular location">
    <subcellularLocation>
        <location evidence="1">Cytoplasm</location>
    </subcellularLocation>
</comment>
<evidence type="ECO:0000313" key="11">
    <source>
        <dbReference type="RefSeq" id="XP_024879298.1"/>
    </source>
</evidence>
<protein>
    <submittedName>
        <fullName evidence="11">Cytoplasmic 60S subunit biogenesis factor REI1 homolog 1-like</fullName>
    </submittedName>
</protein>
<feature type="domain" description="C2H2-type" evidence="9">
    <location>
        <begin position="122"/>
        <end position="144"/>
    </location>
</feature>
<dbReference type="RefSeq" id="XP_024879298.1">
    <property type="nucleotide sequence ID" value="XM_025023530.1"/>
</dbReference>
<evidence type="ECO:0000256" key="7">
    <source>
        <dbReference type="ARBA" id="ARBA00034126"/>
    </source>
</evidence>
<comment type="similarity">
    <text evidence="7">Belongs to the REI1 family.</text>
</comment>
<dbReference type="InterPro" id="IPR003604">
    <property type="entry name" value="Matrin/U1-like-C_Znf_C2H2"/>
</dbReference>
<dbReference type="GO" id="GO:0008270">
    <property type="term" value="F:zinc ion binding"/>
    <property type="evidence" value="ECO:0007669"/>
    <property type="project" value="InterPro"/>
</dbReference>
<dbReference type="Gene3D" id="3.30.160.60">
    <property type="entry name" value="Classic Zinc Finger"/>
    <property type="match status" value="1"/>
</dbReference>
<dbReference type="PANTHER" id="PTHR13182">
    <property type="entry name" value="ZINC FINGER PROTEIN 622"/>
    <property type="match status" value="1"/>
</dbReference>
<dbReference type="AlphaFoldDB" id="A0A6J1QC68"/>
<organism evidence="10 11">
    <name type="scientific">Temnothorax curvispinosus</name>
    <dbReference type="NCBI Taxonomy" id="300111"/>
    <lineage>
        <taxon>Eukaryota</taxon>
        <taxon>Metazoa</taxon>
        <taxon>Ecdysozoa</taxon>
        <taxon>Arthropoda</taxon>
        <taxon>Hexapoda</taxon>
        <taxon>Insecta</taxon>
        <taxon>Pterygota</taxon>
        <taxon>Neoptera</taxon>
        <taxon>Endopterygota</taxon>
        <taxon>Hymenoptera</taxon>
        <taxon>Apocrita</taxon>
        <taxon>Aculeata</taxon>
        <taxon>Formicoidea</taxon>
        <taxon>Formicidae</taxon>
        <taxon>Myrmicinae</taxon>
        <taxon>Temnothorax</taxon>
    </lineage>
</organism>
<sequence>MEYIGGYMEDRWFTITNFSRMCEDWVSHVRRSWKHYGSKRHDYNLQETLNGSFPMINTYKHFDISAEAIGNYMFDSGLIVHGGSKRKQKRKEKYQTVVDEEKEEEDRENEKAARKELEKRFCEICRKKFSCQKQYENHLASKAHKKKIRDQKNKTVATVSRNKERRTTKNVVGFSKERINSISSSTNNQLSSPSSYIPRRPLILNGRYMDVHICYCLFCNERNQSLEYIMEHMAKSHSFVIPDLEYCVNPIGLLLHLAEIVYFNFQCIDFQCRKKSEKSGKKWKSYNAVRMHMIAKGKRHCELFFVDYIDEFYDYTNRPDDETAEPEELSKVHEANCKLLESSDVNKAKQPLTPGRFMNRALFDKIKRYKQDLETKRKLRNSIKKATLPCRKCSIKTD</sequence>
<dbReference type="PROSITE" id="PS00028">
    <property type="entry name" value="ZINC_FINGER_C2H2_1"/>
    <property type="match status" value="1"/>
</dbReference>
<evidence type="ECO:0000256" key="4">
    <source>
        <dbReference type="ARBA" id="ARBA00022723"/>
    </source>
</evidence>
<evidence type="ECO:0000256" key="5">
    <source>
        <dbReference type="ARBA" id="ARBA00022737"/>
    </source>
</evidence>
<dbReference type="GO" id="GO:0030687">
    <property type="term" value="C:preribosome, large subunit precursor"/>
    <property type="evidence" value="ECO:0007669"/>
    <property type="project" value="TreeGrafter"/>
</dbReference>
<dbReference type="InterPro" id="IPR013087">
    <property type="entry name" value="Znf_C2H2_type"/>
</dbReference>
<accession>A0A6J1QC68</accession>
<dbReference type="GO" id="GO:0042273">
    <property type="term" value="P:ribosomal large subunit biogenesis"/>
    <property type="evidence" value="ECO:0007669"/>
    <property type="project" value="TreeGrafter"/>
</dbReference>
<dbReference type="GeneID" id="112459434"/>
<keyword evidence="10" id="KW-1185">Reference proteome</keyword>
<dbReference type="Pfam" id="PF12874">
    <property type="entry name" value="zf-met"/>
    <property type="match status" value="1"/>
</dbReference>
<dbReference type="InterPro" id="IPR036236">
    <property type="entry name" value="Znf_C2H2_sf"/>
</dbReference>
<dbReference type="SMART" id="SM00451">
    <property type="entry name" value="ZnF_U1"/>
    <property type="match status" value="1"/>
</dbReference>
<dbReference type="Proteomes" id="UP000504618">
    <property type="component" value="Unplaced"/>
</dbReference>
<evidence type="ECO:0000313" key="10">
    <source>
        <dbReference type="Proteomes" id="UP000504618"/>
    </source>
</evidence>
<evidence type="ECO:0000256" key="8">
    <source>
        <dbReference type="SAM" id="Coils"/>
    </source>
</evidence>
<keyword evidence="5" id="KW-0677">Repeat</keyword>
<proteinExistence type="inferred from homology"/>
<evidence type="ECO:0000256" key="3">
    <source>
        <dbReference type="ARBA" id="ARBA00022517"/>
    </source>
</evidence>
<evidence type="ECO:0000256" key="6">
    <source>
        <dbReference type="ARBA" id="ARBA00022833"/>
    </source>
</evidence>
<keyword evidence="2" id="KW-0963">Cytoplasm</keyword>
<name>A0A6J1QC68_9HYME</name>
<dbReference type="InterPro" id="IPR040025">
    <property type="entry name" value="Znf622/Rei1/Reh1"/>
</dbReference>
<keyword evidence="6" id="KW-0862">Zinc</keyword>
<dbReference type="InterPro" id="IPR041661">
    <property type="entry name" value="ZN622/Rei1/Reh1_Znf-C2H2"/>
</dbReference>
<reference evidence="11" key="1">
    <citation type="submission" date="2025-08" db="UniProtKB">
        <authorList>
            <consortium name="RefSeq"/>
        </authorList>
    </citation>
    <scope>IDENTIFICATION</scope>
    <source>
        <tissue evidence="11">Whole body</tissue>
    </source>
</reference>
<dbReference type="OrthoDB" id="19329at2759"/>
<keyword evidence="3" id="KW-0690">Ribosome biogenesis</keyword>
<evidence type="ECO:0000256" key="1">
    <source>
        <dbReference type="ARBA" id="ARBA00004496"/>
    </source>
</evidence>
<keyword evidence="4" id="KW-0479">Metal-binding</keyword>
<dbReference type="PANTHER" id="PTHR13182:SF8">
    <property type="entry name" value="CYTOPLASMIC 60S SUBUNIT BIOGENESIS FACTOR ZNF622"/>
    <property type="match status" value="1"/>
</dbReference>
<dbReference type="GO" id="GO:0005737">
    <property type="term" value="C:cytoplasm"/>
    <property type="evidence" value="ECO:0007669"/>
    <property type="project" value="UniProtKB-SubCell"/>
</dbReference>
<dbReference type="Pfam" id="PF12756">
    <property type="entry name" value="zf-C2H2_2"/>
    <property type="match status" value="1"/>
</dbReference>
<feature type="coiled-coil region" evidence="8">
    <location>
        <begin position="84"/>
        <end position="120"/>
    </location>
</feature>
<gene>
    <name evidence="11" type="primary">LOC112459434</name>
</gene>
<evidence type="ECO:0000259" key="9">
    <source>
        <dbReference type="PROSITE" id="PS00028"/>
    </source>
</evidence>
<keyword evidence="8" id="KW-0175">Coiled coil</keyword>
<evidence type="ECO:0000256" key="2">
    <source>
        <dbReference type="ARBA" id="ARBA00022490"/>
    </source>
</evidence>
<dbReference type="GO" id="GO:0003676">
    <property type="term" value="F:nucleic acid binding"/>
    <property type="evidence" value="ECO:0007669"/>
    <property type="project" value="InterPro"/>
</dbReference>
<dbReference type="SUPFAM" id="SSF57667">
    <property type="entry name" value="beta-beta-alpha zinc fingers"/>
    <property type="match status" value="2"/>
</dbReference>